<dbReference type="PROSITE" id="PS50006">
    <property type="entry name" value="FHA_DOMAIN"/>
    <property type="match status" value="1"/>
</dbReference>
<dbReference type="CDD" id="cd00060">
    <property type="entry name" value="FHA"/>
    <property type="match status" value="1"/>
</dbReference>
<dbReference type="PANTHER" id="PTHR15715">
    <property type="entry name" value="CENTROSOMAL PROTEIN OF 170 KDA"/>
    <property type="match status" value="1"/>
</dbReference>
<evidence type="ECO:0000313" key="6">
    <source>
        <dbReference type="Proteomes" id="UP000322899"/>
    </source>
</evidence>
<evidence type="ECO:0000313" key="7">
    <source>
        <dbReference type="Proteomes" id="UP000323011"/>
    </source>
</evidence>
<evidence type="ECO:0000259" key="1">
    <source>
        <dbReference type="PROSITE" id="PS50006"/>
    </source>
</evidence>
<dbReference type="Proteomes" id="UP000324907">
    <property type="component" value="Unassembled WGS sequence"/>
</dbReference>
<keyword evidence="7" id="KW-1185">Reference proteome</keyword>
<feature type="domain" description="FHA" evidence="1">
    <location>
        <begin position="27"/>
        <end position="79"/>
    </location>
</feature>
<evidence type="ECO:0000313" key="2">
    <source>
        <dbReference type="EMBL" id="KAA0155302.1"/>
    </source>
</evidence>
<dbReference type="EMBL" id="VLTM01000088">
    <property type="protein sequence ID" value="KAA0155302.1"/>
    <property type="molecule type" value="Genomic_DNA"/>
</dbReference>
<protein>
    <recommendedName>
        <fullName evidence="1">FHA domain-containing protein</fullName>
    </recommendedName>
</protein>
<dbReference type="InterPro" id="IPR051176">
    <property type="entry name" value="Cent_Immune-Sig_Mod"/>
</dbReference>
<dbReference type="Pfam" id="PF00498">
    <property type="entry name" value="FHA"/>
    <property type="match status" value="1"/>
</dbReference>
<evidence type="ECO:0000313" key="8">
    <source>
        <dbReference type="Proteomes" id="UP000324907"/>
    </source>
</evidence>
<dbReference type="EMBL" id="VLTN01000006">
    <property type="protein sequence ID" value="KAA0155723.1"/>
    <property type="molecule type" value="Genomic_DNA"/>
</dbReference>
<name>A0A5A8E543_CAFRO</name>
<sequence length="102" mass="11232">MASSPEAPALAFLRGATVVYELEDAETQIGRGEDNDIILTSTRSVSSVHARIVIDPERKRARIVDLNSMNGTFVNDGRIQDGACPLRSGDTVRFGYDKETYR</sequence>
<dbReference type="AlphaFoldDB" id="A0A5A8E543"/>
<dbReference type="SUPFAM" id="SSF49879">
    <property type="entry name" value="SMAD/FHA domain"/>
    <property type="match status" value="1"/>
</dbReference>
<dbReference type="PANTHER" id="PTHR15715:SF37">
    <property type="entry name" value="LD47843P"/>
    <property type="match status" value="1"/>
</dbReference>
<evidence type="ECO:0000313" key="3">
    <source>
        <dbReference type="EMBL" id="KAA0155723.1"/>
    </source>
</evidence>
<evidence type="ECO:0000313" key="9">
    <source>
        <dbReference type="Proteomes" id="UP000325113"/>
    </source>
</evidence>
<dbReference type="Gene3D" id="2.60.200.20">
    <property type="match status" value="1"/>
</dbReference>
<dbReference type="OrthoDB" id="5800476at2759"/>
<dbReference type="InterPro" id="IPR000253">
    <property type="entry name" value="FHA_dom"/>
</dbReference>
<evidence type="ECO:0000313" key="4">
    <source>
        <dbReference type="EMBL" id="KAA0171312.1"/>
    </source>
</evidence>
<dbReference type="Proteomes" id="UP000322899">
    <property type="component" value="Unassembled WGS sequence"/>
</dbReference>
<gene>
    <name evidence="5" type="ORF">FNF27_05694</name>
    <name evidence="4" type="ORF">FNF28_00803</name>
    <name evidence="3" type="ORF">FNF29_01638</name>
    <name evidence="2" type="ORF">FNF31_06121</name>
</gene>
<comment type="caution">
    <text evidence="5">The sequence shown here is derived from an EMBL/GenBank/DDBJ whole genome shotgun (WGS) entry which is preliminary data.</text>
</comment>
<dbReference type="InterPro" id="IPR008984">
    <property type="entry name" value="SMAD_FHA_dom_sf"/>
</dbReference>
<dbReference type="Proteomes" id="UP000325113">
    <property type="component" value="Unassembled WGS sequence"/>
</dbReference>
<dbReference type="Proteomes" id="UP000323011">
    <property type="component" value="Unassembled WGS sequence"/>
</dbReference>
<dbReference type="EMBL" id="VLTL01000007">
    <property type="protein sequence ID" value="KAA0171312.1"/>
    <property type="molecule type" value="Genomic_DNA"/>
</dbReference>
<accession>A0A5A8E543</accession>
<dbReference type="EMBL" id="VLTO01000042">
    <property type="protein sequence ID" value="KAA0172833.1"/>
    <property type="molecule type" value="Genomic_DNA"/>
</dbReference>
<proteinExistence type="predicted"/>
<reference evidence="6 7" key="1">
    <citation type="submission" date="2019-07" db="EMBL/GenBank/DDBJ databases">
        <title>Genomes of Cafeteria roenbergensis.</title>
        <authorList>
            <person name="Fischer M.G."/>
            <person name="Hackl T."/>
            <person name="Roman M."/>
        </authorList>
    </citation>
    <scope>NUCLEOTIDE SEQUENCE [LARGE SCALE GENOMIC DNA]</scope>
    <source>
        <strain evidence="3 7">BVI</strain>
        <strain evidence="2 9">Cflag</strain>
        <strain evidence="5 6">E4-10P</strain>
        <strain evidence="4 8">RCC970-E3</strain>
    </source>
</reference>
<dbReference type="SMART" id="SM00240">
    <property type="entry name" value="FHA"/>
    <property type="match status" value="1"/>
</dbReference>
<organism evidence="5 6">
    <name type="scientific">Cafeteria roenbergensis</name>
    <name type="common">Marine flagellate</name>
    <dbReference type="NCBI Taxonomy" id="33653"/>
    <lineage>
        <taxon>Eukaryota</taxon>
        <taxon>Sar</taxon>
        <taxon>Stramenopiles</taxon>
        <taxon>Bigyra</taxon>
        <taxon>Opalozoa</taxon>
        <taxon>Bicosoecida</taxon>
        <taxon>Cafeteriaceae</taxon>
        <taxon>Cafeteria</taxon>
    </lineage>
</organism>
<evidence type="ECO:0000313" key="5">
    <source>
        <dbReference type="EMBL" id="KAA0172833.1"/>
    </source>
</evidence>